<gene>
    <name evidence="2" type="ORF">B296_00008978</name>
</gene>
<dbReference type="EMBL" id="AMZH03003406">
    <property type="protein sequence ID" value="RRT72425.1"/>
    <property type="molecule type" value="Genomic_DNA"/>
</dbReference>
<organism evidence="2 3">
    <name type="scientific">Ensete ventricosum</name>
    <name type="common">Abyssinian banana</name>
    <name type="synonym">Musa ensete</name>
    <dbReference type="NCBI Taxonomy" id="4639"/>
    <lineage>
        <taxon>Eukaryota</taxon>
        <taxon>Viridiplantae</taxon>
        <taxon>Streptophyta</taxon>
        <taxon>Embryophyta</taxon>
        <taxon>Tracheophyta</taxon>
        <taxon>Spermatophyta</taxon>
        <taxon>Magnoliopsida</taxon>
        <taxon>Liliopsida</taxon>
        <taxon>Zingiberales</taxon>
        <taxon>Musaceae</taxon>
        <taxon>Ensete</taxon>
    </lineage>
</organism>
<name>A0A427A852_ENSVE</name>
<dbReference type="Proteomes" id="UP000287651">
    <property type="component" value="Unassembled WGS sequence"/>
</dbReference>
<reference evidence="2 3" key="1">
    <citation type="journal article" date="2014" name="Agronomy (Basel)">
        <title>A Draft Genome Sequence for Ensete ventricosum, the Drought-Tolerant Tree Against Hunger.</title>
        <authorList>
            <person name="Harrison J."/>
            <person name="Moore K.A."/>
            <person name="Paszkiewicz K."/>
            <person name="Jones T."/>
            <person name="Grant M."/>
            <person name="Ambacheew D."/>
            <person name="Muzemil S."/>
            <person name="Studholme D.J."/>
        </authorList>
    </citation>
    <scope>NUCLEOTIDE SEQUENCE [LARGE SCALE GENOMIC DNA]</scope>
</reference>
<dbReference type="AlphaFoldDB" id="A0A427A852"/>
<protein>
    <submittedName>
        <fullName evidence="2">Uncharacterized protein</fullName>
    </submittedName>
</protein>
<evidence type="ECO:0000313" key="3">
    <source>
        <dbReference type="Proteomes" id="UP000287651"/>
    </source>
</evidence>
<feature type="region of interest" description="Disordered" evidence="1">
    <location>
        <begin position="1"/>
        <end position="41"/>
    </location>
</feature>
<proteinExistence type="predicted"/>
<evidence type="ECO:0000313" key="2">
    <source>
        <dbReference type="EMBL" id="RRT72425.1"/>
    </source>
</evidence>
<accession>A0A427A852</accession>
<comment type="caution">
    <text evidence="2">The sequence shown here is derived from an EMBL/GenBank/DDBJ whole genome shotgun (WGS) entry which is preliminary data.</text>
</comment>
<evidence type="ECO:0000256" key="1">
    <source>
        <dbReference type="SAM" id="MobiDB-lite"/>
    </source>
</evidence>
<feature type="non-terminal residue" evidence="2">
    <location>
        <position position="1"/>
    </location>
</feature>
<feature type="compositionally biased region" description="Basic and acidic residues" evidence="1">
    <location>
        <begin position="1"/>
        <end position="13"/>
    </location>
</feature>
<sequence length="127" mass="14296">ENDASFPREETRHHLVLPLEDEAAPRSPAGRRGGISFPLGEMPMLTVPPDSRRYMYRYPVGPEMVTVLAVGNAPTSSAAMEIRSGARQAGGDREERKGRSRAGRCCWAENRAIRSLSLFWRSRRKRE</sequence>